<keyword evidence="2" id="KW-1185">Reference proteome</keyword>
<dbReference type="OrthoDB" id="8420433at2"/>
<dbReference type="InterPro" id="IPR046174">
    <property type="entry name" value="DUF6176"/>
</dbReference>
<dbReference type="EMBL" id="VLKT01000026">
    <property type="protein sequence ID" value="TWI33087.1"/>
    <property type="molecule type" value="Genomic_DNA"/>
</dbReference>
<evidence type="ECO:0008006" key="3">
    <source>
        <dbReference type="Google" id="ProtNLM"/>
    </source>
</evidence>
<dbReference type="RefSeq" id="WP_145720160.1">
    <property type="nucleotide sequence ID" value="NZ_BSPF01000004.1"/>
</dbReference>
<evidence type="ECO:0000313" key="2">
    <source>
        <dbReference type="Proteomes" id="UP000317122"/>
    </source>
</evidence>
<gene>
    <name evidence="1" type="ORF">IQ26_04087</name>
</gene>
<dbReference type="Proteomes" id="UP000317122">
    <property type="component" value="Unassembled WGS sequence"/>
</dbReference>
<proteinExistence type="predicted"/>
<evidence type="ECO:0000313" key="1">
    <source>
        <dbReference type="EMBL" id="TWI33087.1"/>
    </source>
</evidence>
<organism evidence="1 2">
    <name type="scientific">Mesorhizobium tianshanense</name>
    <dbReference type="NCBI Taxonomy" id="39844"/>
    <lineage>
        <taxon>Bacteria</taxon>
        <taxon>Pseudomonadati</taxon>
        <taxon>Pseudomonadota</taxon>
        <taxon>Alphaproteobacteria</taxon>
        <taxon>Hyphomicrobiales</taxon>
        <taxon>Phyllobacteriaceae</taxon>
        <taxon>Mesorhizobium</taxon>
    </lineage>
</organism>
<protein>
    <recommendedName>
        <fullName evidence="3">NIPSNAP protein</fullName>
    </recommendedName>
</protein>
<dbReference type="AlphaFoldDB" id="A0A562NLK6"/>
<accession>A0A562NLK6</accession>
<comment type="caution">
    <text evidence="1">The sequence shown here is derived from an EMBL/GenBank/DDBJ whole genome shotgun (WGS) entry which is preliminary data.</text>
</comment>
<sequence>MNYRAIKVRLTCDEKTVREWTSYMRDHGDEVSLALRNEGVRHEMWFMGHDSSLFVIGVMDVDDIAASRAVAAKSELSVDEVHRRFKRSWDARSIEALCIDRASAPHFKECELLFEARP</sequence>
<dbReference type="Pfam" id="PF19673">
    <property type="entry name" value="DUF6176"/>
    <property type="match status" value="1"/>
</dbReference>
<name>A0A562NLK6_9HYPH</name>
<reference evidence="1 2" key="1">
    <citation type="journal article" date="2015" name="Stand. Genomic Sci.">
        <title>Genomic Encyclopedia of Bacterial and Archaeal Type Strains, Phase III: the genomes of soil and plant-associated and newly described type strains.</title>
        <authorList>
            <person name="Whitman W.B."/>
            <person name="Woyke T."/>
            <person name="Klenk H.P."/>
            <person name="Zhou Y."/>
            <person name="Lilburn T.G."/>
            <person name="Beck B.J."/>
            <person name="De Vos P."/>
            <person name="Vandamme P."/>
            <person name="Eisen J.A."/>
            <person name="Garrity G."/>
            <person name="Hugenholtz P."/>
            <person name="Kyrpides N.C."/>
        </authorList>
    </citation>
    <scope>NUCLEOTIDE SEQUENCE [LARGE SCALE GENOMIC DNA]</scope>
    <source>
        <strain evidence="1 2">CGMCC 1.2546</strain>
    </source>
</reference>